<dbReference type="AlphaFoldDB" id="A0A383AV68"/>
<organism evidence="1">
    <name type="scientific">marine metagenome</name>
    <dbReference type="NCBI Taxonomy" id="408172"/>
    <lineage>
        <taxon>unclassified sequences</taxon>
        <taxon>metagenomes</taxon>
        <taxon>ecological metagenomes</taxon>
    </lineage>
</organism>
<gene>
    <name evidence="1" type="ORF">METZ01_LOCUS464466</name>
</gene>
<dbReference type="EMBL" id="UINC01195173">
    <property type="protein sequence ID" value="SVE11612.1"/>
    <property type="molecule type" value="Genomic_DNA"/>
</dbReference>
<reference evidence="1" key="1">
    <citation type="submission" date="2018-05" db="EMBL/GenBank/DDBJ databases">
        <authorList>
            <person name="Lanie J.A."/>
            <person name="Ng W.-L."/>
            <person name="Kazmierczak K.M."/>
            <person name="Andrzejewski T.M."/>
            <person name="Davidsen T.M."/>
            <person name="Wayne K.J."/>
            <person name="Tettelin H."/>
            <person name="Glass J.I."/>
            <person name="Rusch D."/>
            <person name="Podicherti R."/>
            <person name="Tsui H.-C.T."/>
            <person name="Winkler M.E."/>
        </authorList>
    </citation>
    <scope>NUCLEOTIDE SEQUENCE</scope>
</reference>
<protein>
    <recommendedName>
        <fullName evidence="2">Calcineurin-like phosphoesterase domain-containing protein</fullName>
    </recommendedName>
</protein>
<dbReference type="SUPFAM" id="SSF56300">
    <property type="entry name" value="Metallo-dependent phosphatases"/>
    <property type="match status" value="1"/>
</dbReference>
<dbReference type="Gene3D" id="3.60.21.10">
    <property type="match status" value="1"/>
</dbReference>
<evidence type="ECO:0008006" key="2">
    <source>
        <dbReference type="Google" id="ProtNLM"/>
    </source>
</evidence>
<sequence length="249" mass="28639">FVREANALSPRPRFVVNSGDLLDLNKALLSKPESGHADFRNYVGIMNHLQMPHYNVAGDHTDSSYRLEEFPRGDHRCAKALYWEYLGPHFFSFEYGKIHFVSVDFGYHLGQRKILVRGKNLDYPTNRVQPMHVKWLQQDMGHRSRGTFVGTTSEADLADHCPDFLEMARKHDVRLQLVGDIHVLAYKKRPVPYRAGGALAGCWWNPRTNNLCPDLMPQGYVVYRVRGESFEHFYKGLGQRVAIISHRVG</sequence>
<feature type="non-terminal residue" evidence="1">
    <location>
        <position position="1"/>
    </location>
</feature>
<evidence type="ECO:0000313" key="1">
    <source>
        <dbReference type="EMBL" id="SVE11612.1"/>
    </source>
</evidence>
<proteinExistence type="predicted"/>
<accession>A0A383AV68</accession>
<dbReference type="InterPro" id="IPR029052">
    <property type="entry name" value="Metallo-depent_PP-like"/>
</dbReference>
<feature type="non-terminal residue" evidence="1">
    <location>
        <position position="249"/>
    </location>
</feature>
<name>A0A383AV68_9ZZZZ</name>